<dbReference type="PANTHER" id="PTHR31375">
    <property type="match status" value="1"/>
</dbReference>
<dbReference type="Proteomes" id="UP000053555">
    <property type="component" value="Unassembled WGS sequence"/>
</dbReference>
<keyword evidence="4" id="KW-0964">Secreted</keyword>
<proteinExistence type="inferred from homology"/>
<evidence type="ECO:0000256" key="6">
    <source>
        <dbReference type="ARBA" id="ARBA00023295"/>
    </source>
</evidence>
<evidence type="ECO:0000256" key="3">
    <source>
        <dbReference type="ARBA" id="ARBA00022512"/>
    </source>
</evidence>
<evidence type="ECO:0000256" key="10">
    <source>
        <dbReference type="SAM" id="MobiDB-lite"/>
    </source>
</evidence>
<feature type="compositionally biased region" description="Polar residues" evidence="10">
    <location>
        <begin position="140"/>
        <end position="149"/>
    </location>
</feature>
<protein>
    <submittedName>
        <fullName evidence="11">Galacturan 1,4-alpha-galacturonidase4</fullName>
        <ecNumber evidence="11">3.2.1.67</ecNumber>
    </submittedName>
</protein>
<dbReference type="EC" id="3.2.1.67" evidence="11"/>
<dbReference type="GO" id="GO:0005975">
    <property type="term" value="P:carbohydrate metabolic process"/>
    <property type="evidence" value="ECO:0007669"/>
    <property type="project" value="InterPro"/>
</dbReference>
<keyword evidence="6 9" id="KW-0326">Glycosidase</keyword>
<keyword evidence="7" id="KW-0961">Cell wall biogenesis/degradation</keyword>
<comment type="similarity">
    <text evidence="2 9">Belongs to the glycosyl hydrolase 28 family.</text>
</comment>
<gene>
    <name evidence="11" type="ORF">glysoja_037706</name>
</gene>
<feature type="active site" evidence="8">
    <location>
        <position position="208"/>
    </location>
</feature>
<organism evidence="11">
    <name type="scientific">Glycine soja</name>
    <name type="common">Wild soybean</name>
    <dbReference type="NCBI Taxonomy" id="3848"/>
    <lineage>
        <taxon>Eukaryota</taxon>
        <taxon>Viridiplantae</taxon>
        <taxon>Streptophyta</taxon>
        <taxon>Embryophyta</taxon>
        <taxon>Tracheophyta</taxon>
        <taxon>Spermatophyta</taxon>
        <taxon>Magnoliopsida</taxon>
        <taxon>eudicotyledons</taxon>
        <taxon>Gunneridae</taxon>
        <taxon>Pentapetalae</taxon>
        <taxon>rosids</taxon>
        <taxon>fabids</taxon>
        <taxon>Fabales</taxon>
        <taxon>Fabaceae</taxon>
        <taxon>Papilionoideae</taxon>
        <taxon>50 kb inversion clade</taxon>
        <taxon>NPAAA clade</taxon>
        <taxon>indigoferoid/millettioid clade</taxon>
        <taxon>Phaseoleae</taxon>
        <taxon>Glycine</taxon>
        <taxon>Glycine subgen. Soja</taxon>
    </lineage>
</organism>
<feature type="region of interest" description="Disordered" evidence="10">
    <location>
        <begin position="140"/>
        <end position="169"/>
    </location>
</feature>
<evidence type="ECO:0000256" key="8">
    <source>
        <dbReference type="PROSITE-ProRule" id="PRU10052"/>
    </source>
</evidence>
<evidence type="ECO:0000256" key="2">
    <source>
        <dbReference type="ARBA" id="ARBA00008834"/>
    </source>
</evidence>
<dbReference type="GO" id="GO:0071555">
    <property type="term" value="P:cell wall organization"/>
    <property type="evidence" value="ECO:0007669"/>
    <property type="project" value="UniProtKB-KW"/>
</dbReference>
<dbReference type="AlphaFoldDB" id="A0A0B2RE82"/>
<comment type="subcellular location">
    <subcellularLocation>
        <location evidence="1">Secreted</location>
        <location evidence="1">Cell wall</location>
    </subcellularLocation>
</comment>
<dbReference type="Pfam" id="PF00295">
    <property type="entry name" value="Glyco_hydro_28"/>
    <property type="match status" value="1"/>
</dbReference>
<dbReference type="GO" id="GO:0004650">
    <property type="term" value="F:polygalacturonase activity"/>
    <property type="evidence" value="ECO:0007669"/>
    <property type="project" value="InterPro"/>
</dbReference>
<dbReference type="InterPro" id="IPR012334">
    <property type="entry name" value="Pectin_lyas_fold"/>
</dbReference>
<evidence type="ECO:0000256" key="7">
    <source>
        <dbReference type="ARBA" id="ARBA00023316"/>
    </source>
</evidence>
<dbReference type="InterPro" id="IPR000743">
    <property type="entry name" value="Glyco_hydro_28"/>
</dbReference>
<dbReference type="InterPro" id="IPR011050">
    <property type="entry name" value="Pectin_lyase_fold/virulence"/>
</dbReference>
<dbReference type="Gene3D" id="2.160.20.10">
    <property type="entry name" value="Single-stranded right-handed beta-helix, Pectin lyase-like"/>
    <property type="match status" value="2"/>
</dbReference>
<evidence type="ECO:0000256" key="5">
    <source>
        <dbReference type="ARBA" id="ARBA00022801"/>
    </source>
</evidence>
<sequence length="335" mass="35780">MPQLELLITTATGRALFLLGVVFLSCTLIGASSCGFETRRSLLLPVPKNGPAIFDVTKFGAVADDKTDNIDAFRAAWGEACRNSTTQAKVLIPAGTFRAAQTMFAGPCTSPKPITIEVIGTVKASTDPSYSTSTFMAAATSQNNSTGKQSGHRRHAHKHKRQDQGFQLRHWNRRQPGTAPQACTLTYISIGYSTTDIAITNITCAHSHGVSIGSLGKWPEERSVNGISVTNCTFLNTTNGARIKTWMGTVPAEAKNIAYEGLIMKGVQNPIVIDQSYGFKKKSVSLQCSTSNPCEGVEIADVDLAYAGRPHNTSFVSSCSNAKTIFGGILNPPAC</sequence>
<evidence type="ECO:0000256" key="1">
    <source>
        <dbReference type="ARBA" id="ARBA00004191"/>
    </source>
</evidence>
<keyword evidence="3" id="KW-0134">Cell wall</keyword>
<reference evidence="11" key="1">
    <citation type="submission" date="2014-07" db="EMBL/GenBank/DDBJ databases">
        <title>Identification of a novel salt tolerance gene in wild soybean by whole-genome sequencing.</title>
        <authorList>
            <person name="Lam H.-M."/>
            <person name="Qi X."/>
            <person name="Li M.-W."/>
            <person name="Liu X."/>
            <person name="Xie M."/>
            <person name="Ni M."/>
            <person name="Xu X."/>
        </authorList>
    </citation>
    <scope>NUCLEOTIDE SEQUENCE [LARGE SCALE GENOMIC DNA]</scope>
    <source>
        <tissue evidence="11">Root</tissue>
    </source>
</reference>
<accession>A0A0B2RE82</accession>
<dbReference type="PROSITE" id="PS00502">
    <property type="entry name" value="POLYGALACTURONASE"/>
    <property type="match status" value="1"/>
</dbReference>
<keyword evidence="5 9" id="KW-0378">Hydrolase</keyword>
<dbReference type="EMBL" id="KN651524">
    <property type="protein sequence ID" value="KHN30674.1"/>
    <property type="molecule type" value="Genomic_DNA"/>
</dbReference>
<evidence type="ECO:0000256" key="9">
    <source>
        <dbReference type="RuleBase" id="RU361169"/>
    </source>
</evidence>
<dbReference type="GO" id="GO:0047911">
    <property type="term" value="F:galacturan 1,4-alpha-galacturonidase activity"/>
    <property type="evidence" value="ECO:0007669"/>
    <property type="project" value="UniProtKB-EC"/>
</dbReference>
<evidence type="ECO:0000313" key="11">
    <source>
        <dbReference type="EMBL" id="KHN30674.1"/>
    </source>
</evidence>
<evidence type="ECO:0000256" key="4">
    <source>
        <dbReference type="ARBA" id="ARBA00022525"/>
    </source>
</evidence>
<name>A0A0B2RE82_GLYSO</name>
<feature type="compositionally biased region" description="Basic residues" evidence="10">
    <location>
        <begin position="150"/>
        <end position="161"/>
    </location>
</feature>
<dbReference type="SUPFAM" id="SSF51126">
    <property type="entry name" value="Pectin lyase-like"/>
    <property type="match status" value="1"/>
</dbReference>